<keyword evidence="6 9" id="KW-0418">Kinase</keyword>
<keyword evidence="7" id="KW-0067">ATP-binding</keyword>
<dbReference type="InterPro" id="IPR038424">
    <property type="entry name" value="H_kinase_PdtaS_GAF_sf"/>
</dbReference>
<dbReference type="InterPro" id="IPR003594">
    <property type="entry name" value="HATPase_dom"/>
</dbReference>
<comment type="caution">
    <text evidence="9">The sequence shown here is derived from an EMBL/GenBank/DDBJ whole genome shotgun (WGS) entry which is preliminary data.</text>
</comment>
<evidence type="ECO:0000256" key="5">
    <source>
        <dbReference type="ARBA" id="ARBA00022741"/>
    </source>
</evidence>
<keyword evidence="10" id="KW-1185">Reference proteome</keyword>
<evidence type="ECO:0000256" key="1">
    <source>
        <dbReference type="ARBA" id="ARBA00000085"/>
    </source>
</evidence>
<evidence type="ECO:0000256" key="4">
    <source>
        <dbReference type="ARBA" id="ARBA00022679"/>
    </source>
</evidence>
<accession>A0ABT9N9N2</accession>
<dbReference type="Gene3D" id="3.30.565.10">
    <property type="entry name" value="Histidine kinase-like ATPase, C-terminal domain"/>
    <property type="match status" value="1"/>
</dbReference>
<name>A0ABT9N9N2_9ACTO</name>
<dbReference type="GO" id="GO:0016301">
    <property type="term" value="F:kinase activity"/>
    <property type="evidence" value="ECO:0007669"/>
    <property type="project" value="UniProtKB-KW"/>
</dbReference>
<evidence type="ECO:0000313" key="9">
    <source>
        <dbReference type="EMBL" id="MDP9800410.1"/>
    </source>
</evidence>
<dbReference type="Proteomes" id="UP001235966">
    <property type="component" value="Unassembled WGS sequence"/>
</dbReference>
<dbReference type="PANTHER" id="PTHR41523">
    <property type="entry name" value="TWO-COMPONENT SYSTEM SENSOR PROTEIN"/>
    <property type="match status" value="1"/>
</dbReference>
<dbReference type="InterPro" id="IPR005467">
    <property type="entry name" value="His_kinase_dom"/>
</dbReference>
<dbReference type="EC" id="2.7.13.3" evidence="2"/>
<dbReference type="Pfam" id="PF08448">
    <property type="entry name" value="PAS_4"/>
    <property type="match status" value="1"/>
</dbReference>
<keyword evidence="3" id="KW-0597">Phosphoprotein</keyword>
<evidence type="ECO:0000313" key="10">
    <source>
        <dbReference type="Proteomes" id="UP001235966"/>
    </source>
</evidence>
<dbReference type="RefSeq" id="WP_278057793.1">
    <property type="nucleotide sequence ID" value="NZ_CP121247.1"/>
</dbReference>
<dbReference type="InterPro" id="IPR035965">
    <property type="entry name" value="PAS-like_dom_sf"/>
</dbReference>
<dbReference type="Gene3D" id="3.30.450.280">
    <property type="entry name" value="GAF domain"/>
    <property type="match status" value="1"/>
</dbReference>
<dbReference type="Gene3D" id="3.30.450.20">
    <property type="entry name" value="PAS domain"/>
    <property type="match status" value="1"/>
</dbReference>
<dbReference type="Pfam" id="PF02518">
    <property type="entry name" value="HATPase_c"/>
    <property type="match status" value="1"/>
</dbReference>
<dbReference type="SUPFAM" id="SSF55874">
    <property type="entry name" value="ATPase domain of HSP90 chaperone/DNA topoisomerase II/histidine kinase"/>
    <property type="match status" value="1"/>
</dbReference>
<protein>
    <recommendedName>
        <fullName evidence="2">histidine kinase</fullName>
        <ecNumber evidence="2">2.7.13.3</ecNumber>
    </recommendedName>
</protein>
<dbReference type="EMBL" id="JAUSQW010000001">
    <property type="protein sequence ID" value="MDP9800410.1"/>
    <property type="molecule type" value="Genomic_DNA"/>
</dbReference>
<comment type="catalytic activity">
    <reaction evidence="1">
        <text>ATP + protein L-histidine = ADP + protein N-phospho-L-histidine.</text>
        <dbReference type="EC" id="2.7.13.3"/>
    </reaction>
</comment>
<dbReference type="InterPro" id="IPR013656">
    <property type="entry name" value="PAS_4"/>
</dbReference>
<dbReference type="InterPro" id="IPR022066">
    <property type="entry name" value="PdtaS_GAF"/>
</dbReference>
<organism evidence="9 10">
    <name type="scientific">Arcanobacterium wilhelmae</name>
    <dbReference type="NCBI Taxonomy" id="1803177"/>
    <lineage>
        <taxon>Bacteria</taxon>
        <taxon>Bacillati</taxon>
        <taxon>Actinomycetota</taxon>
        <taxon>Actinomycetes</taxon>
        <taxon>Actinomycetales</taxon>
        <taxon>Actinomycetaceae</taxon>
        <taxon>Arcanobacterium</taxon>
    </lineage>
</organism>
<keyword evidence="4" id="KW-0808">Transferase</keyword>
<dbReference type="SMART" id="SM00387">
    <property type="entry name" value="HATPase_c"/>
    <property type="match status" value="1"/>
</dbReference>
<dbReference type="Pfam" id="PF07568">
    <property type="entry name" value="HisKA_2"/>
    <property type="match status" value="1"/>
</dbReference>
<dbReference type="InterPro" id="IPR011495">
    <property type="entry name" value="Sig_transdc_His_kin_sub2_dim/P"/>
</dbReference>
<dbReference type="Pfam" id="PF12282">
    <property type="entry name" value="GAF_PdtaS"/>
    <property type="match status" value="1"/>
</dbReference>
<evidence type="ECO:0000256" key="2">
    <source>
        <dbReference type="ARBA" id="ARBA00012438"/>
    </source>
</evidence>
<sequence>MPTLTKILERIPEFTQDDRDWLHRLIGDSQLLADLTFSDVLLLVSYRNQYTIAAQTRPATAATLYEYDVVGMPASEEASDDLDDVYLRNKMVHTQLGDRRVVIVPVCRIPEQPIALLAIMSAPQPDRLPSQAQLSYEDIANELLTMVRSGAFPVEGSPTGYRHGTPRVSDGVVHIDGAGHVLYMSPNAVSHFRRLGVDDTLMGSVLAEAVTSHLDSHDVDESLPVVLMGRAAWMSEVESHGVVVSLRAVPLLYQGKRTGAVILCRDISELRRQERELMTKDATIREINHRVKNNLQTVSALLRLQGRRATNKETADALANAQRRVSTIALVHERLSETIDEVVDFDHLFVPLMRLIRDAAVTDVDVRTTFNGSFGRVRAEQATALAVVMNEVLSNAIEHGLSDGQADPTIEIDASRFGQELVVTVCDNGTGIGEKGPGSGLGTQIVRTMVKGELAGSIEWANRPEGGTEVRLAAELRP</sequence>
<feature type="domain" description="Histidine kinase" evidence="8">
    <location>
        <begin position="286"/>
        <end position="478"/>
    </location>
</feature>
<proteinExistence type="predicted"/>
<dbReference type="SUPFAM" id="SSF55785">
    <property type="entry name" value="PYP-like sensor domain (PAS domain)"/>
    <property type="match status" value="1"/>
</dbReference>
<evidence type="ECO:0000256" key="3">
    <source>
        <dbReference type="ARBA" id="ARBA00022553"/>
    </source>
</evidence>
<evidence type="ECO:0000256" key="7">
    <source>
        <dbReference type="ARBA" id="ARBA00022840"/>
    </source>
</evidence>
<dbReference type="PROSITE" id="PS50109">
    <property type="entry name" value="HIS_KIN"/>
    <property type="match status" value="1"/>
</dbReference>
<evidence type="ECO:0000256" key="6">
    <source>
        <dbReference type="ARBA" id="ARBA00022777"/>
    </source>
</evidence>
<dbReference type="PANTHER" id="PTHR41523:SF8">
    <property type="entry name" value="ETHYLENE RESPONSE SENSOR PROTEIN"/>
    <property type="match status" value="1"/>
</dbReference>
<dbReference type="InterPro" id="IPR036890">
    <property type="entry name" value="HATPase_C_sf"/>
</dbReference>
<gene>
    <name evidence="9" type="ORF">J2S49_000486</name>
</gene>
<evidence type="ECO:0000259" key="8">
    <source>
        <dbReference type="PROSITE" id="PS50109"/>
    </source>
</evidence>
<keyword evidence="5" id="KW-0547">Nucleotide-binding</keyword>
<reference evidence="9 10" key="1">
    <citation type="submission" date="2023-07" db="EMBL/GenBank/DDBJ databases">
        <title>Sequencing the genomes of 1000 actinobacteria strains.</title>
        <authorList>
            <person name="Klenk H.-P."/>
        </authorList>
    </citation>
    <scope>NUCLEOTIDE SEQUENCE [LARGE SCALE GENOMIC DNA]</scope>
    <source>
        <strain evidence="9 10">DSM 102162</strain>
    </source>
</reference>